<dbReference type="PANTHER" id="PTHR13160">
    <property type="entry name" value="OLIGOSACCHARYLTRANSFERASE COMPLEX SUBUNIT OSTC"/>
    <property type="match status" value="1"/>
</dbReference>
<gene>
    <name evidence="2" type="ORF">KSP40_PGU021862</name>
</gene>
<keyword evidence="1" id="KW-0472">Membrane</keyword>
<sequence length="169" mass="18456">MLYCSIRRLPLLVYLSDDNAERDDDADNVAIVDADLRFCSQRELSRPPPLIAPPTPLFATVATISRKKSVEGIVCRSLELKSTASYSPEIISPASSGGRVNGQYIIEGLSSGFMFVLGGLGIIFLDLAVDRHRARSIRISFALFGISAVVIAYLMCTLFIRIKIPGYLG</sequence>
<dbReference type="Proteomes" id="UP001412067">
    <property type="component" value="Unassembled WGS sequence"/>
</dbReference>
<proteinExistence type="predicted"/>
<name>A0ABR2LCP1_9ASPA</name>
<dbReference type="EMBL" id="JBBWWR010000021">
    <property type="protein sequence ID" value="KAK8937840.1"/>
    <property type="molecule type" value="Genomic_DNA"/>
</dbReference>
<evidence type="ECO:0000313" key="2">
    <source>
        <dbReference type="EMBL" id="KAK8937840.1"/>
    </source>
</evidence>
<accession>A0ABR2LCP1</accession>
<keyword evidence="1" id="KW-0812">Transmembrane</keyword>
<evidence type="ECO:0000313" key="3">
    <source>
        <dbReference type="Proteomes" id="UP001412067"/>
    </source>
</evidence>
<feature type="transmembrane region" description="Helical" evidence="1">
    <location>
        <begin position="109"/>
        <end position="129"/>
    </location>
</feature>
<dbReference type="PANTHER" id="PTHR13160:SF4">
    <property type="entry name" value="OLIGOSACCHARYLTRANSFERASE COMPLEX SUBUNIT OSTC"/>
    <property type="match status" value="1"/>
</dbReference>
<organism evidence="2 3">
    <name type="scientific">Platanthera guangdongensis</name>
    <dbReference type="NCBI Taxonomy" id="2320717"/>
    <lineage>
        <taxon>Eukaryota</taxon>
        <taxon>Viridiplantae</taxon>
        <taxon>Streptophyta</taxon>
        <taxon>Embryophyta</taxon>
        <taxon>Tracheophyta</taxon>
        <taxon>Spermatophyta</taxon>
        <taxon>Magnoliopsida</taxon>
        <taxon>Liliopsida</taxon>
        <taxon>Asparagales</taxon>
        <taxon>Orchidaceae</taxon>
        <taxon>Orchidoideae</taxon>
        <taxon>Orchideae</taxon>
        <taxon>Orchidinae</taxon>
        <taxon>Platanthera</taxon>
    </lineage>
</organism>
<evidence type="ECO:0000256" key="1">
    <source>
        <dbReference type="SAM" id="Phobius"/>
    </source>
</evidence>
<reference evidence="2 3" key="1">
    <citation type="journal article" date="2022" name="Nat. Plants">
        <title>Genomes of leafy and leafless Platanthera orchids illuminate the evolution of mycoheterotrophy.</title>
        <authorList>
            <person name="Li M.H."/>
            <person name="Liu K.W."/>
            <person name="Li Z."/>
            <person name="Lu H.C."/>
            <person name="Ye Q.L."/>
            <person name="Zhang D."/>
            <person name="Wang J.Y."/>
            <person name="Li Y.F."/>
            <person name="Zhong Z.M."/>
            <person name="Liu X."/>
            <person name="Yu X."/>
            <person name="Liu D.K."/>
            <person name="Tu X.D."/>
            <person name="Liu B."/>
            <person name="Hao Y."/>
            <person name="Liao X.Y."/>
            <person name="Jiang Y.T."/>
            <person name="Sun W.H."/>
            <person name="Chen J."/>
            <person name="Chen Y.Q."/>
            <person name="Ai Y."/>
            <person name="Zhai J.W."/>
            <person name="Wu S.S."/>
            <person name="Zhou Z."/>
            <person name="Hsiao Y.Y."/>
            <person name="Wu W.L."/>
            <person name="Chen Y.Y."/>
            <person name="Lin Y.F."/>
            <person name="Hsu J.L."/>
            <person name="Li C.Y."/>
            <person name="Wang Z.W."/>
            <person name="Zhao X."/>
            <person name="Zhong W.Y."/>
            <person name="Ma X.K."/>
            <person name="Ma L."/>
            <person name="Huang J."/>
            <person name="Chen G.Z."/>
            <person name="Huang M.Z."/>
            <person name="Huang L."/>
            <person name="Peng D.H."/>
            <person name="Luo Y.B."/>
            <person name="Zou S.Q."/>
            <person name="Chen S.P."/>
            <person name="Lan S."/>
            <person name="Tsai W.C."/>
            <person name="Van de Peer Y."/>
            <person name="Liu Z.J."/>
        </authorList>
    </citation>
    <scope>NUCLEOTIDE SEQUENCE [LARGE SCALE GENOMIC DNA]</scope>
    <source>
        <strain evidence="2">Lor288</strain>
    </source>
</reference>
<keyword evidence="1" id="KW-1133">Transmembrane helix</keyword>
<keyword evidence="3" id="KW-1185">Reference proteome</keyword>
<feature type="transmembrane region" description="Helical" evidence="1">
    <location>
        <begin position="141"/>
        <end position="162"/>
    </location>
</feature>
<protein>
    <submittedName>
        <fullName evidence="2">Uncharacterized protein</fullName>
    </submittedName>
</protein>
<dbReference type="InterPro" id="IPR042416">
    <property type="entry name" value="OSTC"/>
</dbReference>
<comment type="caution">
    <text evidence="2">The sequence shown here is derived from an EMBL/GenBank/DDBJ whole genome shotgun (WGS) entry which is preliminary data.</text>
</comment>